<feature type="compositionally biased region" description="Gly residues" evidence="4">
    <location>
        <begin position="229"/>
        <end position="241"/>
    </location>
</feature>
<dbReference type="VEuPathDB" id="FungiDB:PSTT_08560"/>
<comment type="caution">
    <text evidence="5">The sequence shown here is derived from an EMBL/GenBank/DDBJ whole genome shotgun (WGS) entry which is preliminary data.</text>
</comment>
<dbReference type="OrthoDB" id="205166at2759"/>
<keyword evidence="3" id="KW-0175">Coiled coil</keyword>
<feature type="region of interest" description="Disordered" evidence="4">
    <location>
        <begin position="178"/>
        <end position="334"/>
    </location>
</feature>
<keyword evidence="6" id="KW-1185">Reference proteome</keyword>
<reference evidence="6" key="3">
    <citation type="journal article" date="2018" name="Mol. Plant Microbe Interact.">
        <title>Genome sequence resources for the wheat stripe rust pathogen (Puccinia striiformis f. sp. tritici) and the barley stripe rust pathogen (Puccinia striiformis f. sp. hordei).</title>
        <authorList>
            <person name="Xia C."/>
            <person name="Wang M."/>
            <person name="Yin C."/>
            <person name="Cornejo O.E."/>
            <person name="Hulbert S.H."/>
            <person name="Chen X."/>
        </authorList>
    </citation>
    <scope>NUCLEOTIDE SEQUENCE [LARGE SCALE GENOMIC DNA]</scope>
    <source>
        <strain evidence="6">93TX-2</strain>
    </source>
</reference>
<dbReference type="EMBL" id="PKSM01000118">
    <property type="protein sequence ID" value="POW10485.1"/>
    <property type="molecule type" value="Genomic_DNA"/>
</dbReference>
<organism evidence="5 6">
    <name type="scientific">Puccinia striiformis</name>
    <dbReference type="NCBI Taxonomy" id="27350"/>
    <lineage>
        <taxon>Eukaryota</taxon>
        <taxon>Fungi</taxon>
        <taxon>Dikarya</taxon>
        <taxon>Basidiomycota</taxon>
        <taxon>Pucciniomycotina</taxon>
        <taxon>Pucciniomycetes</taxon>
        <taxon>Pucciniales</taxon>
        <taxon>Pucciniaceae</taxon>
        <taxon>Puccinia</taxon>
    </lineage>
</organism>
<feature type="compositionally biased region" description="Polar residues" evidence="4">
    <location>
        <begin position="307"/>
        <end position="322"/>
    </location>
</feature>
<reference evidence="5 6" key="1">
    <citation type="submission" date="2017-12" db="EMBL/GenBank/DDBJ databases">
        <title>Gene loss provides genomic basis for host adaptation in cereal stripe rust fungi.</title>
        <authorList>
            <person name="Xia C."/>
        </authorList>
    </citation>
    <scope>NUCLEOTIDE SEQUENCE [LARGE SCALE GENOMIC DNA]</scope>
    <source>
        <strain evidence="5 6">93TX-2</strain>
    </source>
</reference>
<evidence type="ECO:0000256" key="2">
    <source>
        <dbReference type="ARBA" id="ARBA00023242"/>
    </source>
</evidence>
<sequence>MSVTRLSHSERPLIRLMRTFYKLTMIPTGLEDQERTAEELEIVHMSFLLELRQLVKTLKEFKGTRAVELNRSESIQLEIERSKLEDQAFQEKLKIQNLESLLEQARRDRKNKIQYEEIGKEVRRFSDRFQSADRINGLAREIESLLDEQGFYAERWASRRVQFDAVILNMEALQESINRPRSESYLDSERTSCVMNEHREEKADADRKKALNDDESDDGNIAAEEPAEGSGGTKVGGGEEGQTGDRPDGETQPPIDPSAQGGSQLQAKGSTTSLNPQAASFLPPSSEGQRTADTPEDRMKIDGEPENLSQTASQPARASSELTPKPDHQPMEIDGFDLQTNLSHSLEGSNEDGLLIEEATMEDGEEIEEAEEGQEIEAQA</sequence>
<dbReference type="GO" id="GO:0006397">
    <property type="term" value="P:mRNA processing"/>
    <property type="evidence" value="ECO:0007669"/>
    <property type="project" value="InterPro"/>
</dbReference>
<accession>A0A2S4VLR6</accession>
<evidence type="ECO:0000256" key="4">
    <source>
        <dbReference type="SAM" id="MobiDB-lite"/>
    </source>
</evidence>
<feature type="compositionally biased region" description="Basic and acidic residues" evidence="4">
    <location>
        <begin position="293"/>
        <end position="303"/>
    </location>
</feature>
<feature type="coiled-coil region" evidence="3">
    <location>
        <begin position="81"/>
        <end position="115"/>
    </location>
</feature>
<evidence type="ECO:0000256" key="1">
    <source>
        <dbReference type="ARBA" id="ARBA00004123"/>
    </source>
</evidence>
<gene>
    <name evidence="5" type="ORF">PSHT_08722</name>
</gene>
<dbReference type="AlphaFoldDB" id="A0A2S4VLR6"/>
<proteinExistence type="predicted"/>
<dbReference type="VEuPathDB" id="FungiDB:PSHT_08722"/>
<feature type="compositionally biased region" description="Basic and acidic residues" evidence="4">
    <location>
        <begin position="178"/>
        <end position="212"/>
    </location>
</feature>
<feature type="region of interest" description="Disordered" evidence="4">
    <location>
        <begin position="361"/>
        <end position="380"/>
    </location>
</feature>
<evidence type="ECO:0000313" key="6">
    <source>
        <dbReference type="Proteomes" id="UP000238274"/>
    </source>
</evidence>
<dbReference type="Proteomes" id="UP000238274">
    <property type="component" value="Unassembled WGS sequence"/>
</dbReference>
<evidence type="ECO:0000313" key="5">
    <source>
        <dbReference type="EMBL" id="POW10485.1"/>
    </source>
</evidence>
<feature type="compositionally biased region" description="Polar residues" evidence="4">
    <location>
        <begin position="260"/>
        <end position="278"/>
    </location>
</feature>
<reference evidence="6" key="2">
    <citation type="journal article" date="2018" name="BMC Genomics">
        <title>Genomic insights into host adaptation between the wheat stripe rust pathogen (Puccinia striiformis f. sp. tritici) and the barley stripe rust pathogen (Puccinia striiformis f. sp. hordei).</title>
        <authorList>
            <person name="Xia C."/>
            <person name="Wang M."/>
            <person name="Yin C."/>
            <person name="Cornejo O.E."/>
            <person name="Hulbert S.H."/>
            <person name="Chen X."/>
        </authorList>
    </citation>
    <scope>NUCLEOTIDE SEQUENCE [LARGE SCALE GENOMIC DNA]</scope>
    <source>
        <strain evidence="6">93TX-2</strain>
    </source>
</reference>
<dbReference type="Pfam" id="PF05615">
    <property type="entry name" value="THOC7"/>
    <property type="match status" value="1"/>
</dbReference>
<dbReference type="GO" id="GO:0000445">
    <property type="term" value="C:THO complex part of transcription export complex"/>
    <property type="evidence" value="ECO:0007669"/>
    <property type="project" value="InterPro"/>
</dbReference>
<protein>
    <submittedName>
        <fullName evidence="5">Uncharacterized protein</fullName>
    </submittedName>
</protein>
<comment type="subcellular location">
    <subcellularLocation>
        <location evidence="1">Nucleus</location>
    </subcellularLocation>
</comment>
<evidence type="ECO:0000256" key="3">
    <source>
        <dbReference type="SAM" id="Coils"/>
    </source>
</evidence>
<name>A0A2S4VLR6_9BASI</name>
<keyword evidence="2" id="KW-0539">Nucleus</keyword>
<dbReference type="InterPro" id="IPR008501">
    <property type="entry name" value="THOC7/Mft1"/>
</dbReference>